<gene>
    <name evidence="4" type="ORF">EDD72_106116</name>
</gene>
<evidence type="ECO:0000259" key="3">
    <source>
        <dbReference type="Pfam" id="PF00857"/>
    </source>
</evidence>
<dbReference type="AlphaFoldDB" id="A0A4R3KJ77"/>
<dbReference type="PANTHER" id="PTHR43540">
    <property type="entry name" value="PEROXYUREIDOACRYLATE/UREIDOACRYLATE AMIDOHYDROLASE-RELATED"/>
    <property type="match status" value="1"/>
</dbReference>
<evidence type="ECO:0000256" key="1">
    <source>
        <dbReference type="ARBA" id="ARBA00006336"/>
    </source>
</evidence>
<dbReference type="Proteomes" id="UP000295788">
    <property type="component" value="Unassembled WGS sequence"/>
</dbReference>
<dbReference type="Gene3D" id="3.40.50.850">
    <property type="entry name" value="Isochorismatase-like"/>
    <property type="match status" value="1"/>
</dbReference>
<accession>A0A4R3KJ77</accession>
<dbReference type="CDD" id="cd00431">
    <property type="entry name" value="cysteine_hydrolases"/>
    <property type="match status" value="1"/>
</dbReference>
<keyword evidence="2" id="KW-0378">Hydrolase</keyword>
<dbReference type="OrthoDB" id="9796485at2"/>
<dbReference type="EMBL" id="SMAB01000006">
    <property type="protein sequence ID" value="TCS83188.1"/>
    <property type="molecule type" value="Genomic_DNA"/>
</dbReference>
<reference evidence="4 5" key="1">
    <citation type="submission" date="2019-03" db="EMBL/GenBank/DDBJ databases">
        <title>Genomic Encyclopedia of Type Strains, Phase IV (KMG-IV): sequencing the most valuable type-strain genomes for metagenomic binning, comparative biology and taxonomic classification.</title>
        <authorList>
            <person name="Goeker M."/>
        </authorList>
    </citation>
    <scope>NUCLEOTIDE SEQUENCE [LARGE SCALE GENOMIC DNA]</scope>
    <source>
        <strain evidence="4 5">DSM 23802</strain>
    </source>
</reference>
<keyword evidence="5" id="KW-1185">Reference proteome</keyword>
<name>A0A4R3KJ77_9BACI</name>
<feature type="domain" description="Isochorismatase-like" evidence="3">
    <location>
        <begin position="4"/>
        <end position="173"/>
    </location>
</feature>
<dbReference type="InterPro" id="IPR036380">
    <property type="entry name" value="Isochorismatase-like_sf"/>
</dbReference>
<dbReference type="InterPro" id="IPR050272">
    <property type="entry name" value="Isochorismatase-like_hydrls"/>
</dbReference>
<evidence type="ECO:0000313" key="4">
    <source>
        <dbReference type="EMBL" id="TCS83188.1"/>
    </source>
</evidence>
<protein>
    <submittedName>
        <fullName evidence="4">Nicotinamidase-related amidase</fullName>
    </submittedName>
</protein>
<comment type="similarity">
    <text evidence="1">Belongs to the isochorismatase family.</text>
</comment>
<dbReference type="InterPro" id="IPR000868">
    <property type="entry name" value="Isochorismatase-like_dom"/>
</dbReference>
<organism evidence="4 5">
    <name type="scientific">Tepidibacillus fermentans</name>
    <dbReference type="NCBI Taxonomy" id="1281767"/>
    <lineage>
        <taxon>Bacteria</taxon>
        <taxon>Bacillati</taxon>
        <taxon>Bacillota</taxon>
        <taxon>Bacilli</taxon>
        <taxon>Bacillales</taxon>
        <taxon>Bacillaceae</taxon>
        <taxon>Tepidibacillus</taxon>
    </lineage>
</organism>
<comment type="caution">
    <text evidence="4">The sequence shown here is derived from an EMBL/GenBank/DDBJ whole genome shotgun (WGS) entry which is preliminary data.</text>
</comment>
<dbReference type="Pfam" id="PF00857">
    <property type="entry name" value="Isochorismatase"/>
    <property type="match status" value="1"/>
</dbReference>
<dbReference type="RefSeq" id="WP_132768179.1">
    <property type="nucleotide sequence ID" value="NZ_SMAB01000006.1"/>
</dbReference>
<dbReference type="SUPFAM" id="SSF52499">
    <property type="entry name" value="Isochorismatase-like hydrolases"/>
    <property type="match status" value="1"/>
</dbReference>
<evidence type="ECO:0000313" key="5">
    <source>
        <dbReference type="Proteomes" id="UP000295788"/>
    </source>
</evidence>
<dbReference type="GO" id="GO:0016787">
    <property type="term" value="F:hydrolase activity"/>
    <property type="evidence" value="ECO:0007669"/>
    <property type="project" value="UniProtKB-KW"/>
</dbReference>
<proteinExistence type="inferred from homology"/>
<dbReference type="PANTHER" id="PTHR43540:SF10">
    <property type="entry name" value="ISOCHORISMATASE"/>
    <property type="match status" value="1"/>
</dbReference>
<evidence type="ECO:0000256" key="2">
    <source>
        <dbReference type="ARBA" id="ARBA00022801"/>
    </source>
</evidence>
<sequence length="179" mass="20500">MKKALLIVDMSNDFVDDHGGLTAGKPAQQIVPNIIDLANHFLDENQLVIFAMDAHQPNDRHFEEWPVHNVIGTWGQQLYGELEEWYQKYKQKENVILLPKQQYDAFYGTSLEQILRNKGIQEVHLTGVATDICVFLTASGAYYRGFKTFAHKKGTATFTDQQDLALKHMNTIFKTEIID</sequence>